<sequence>MDSTFSPRSEQRSTIRGGLATLSSLSSGPTHAGTHNIDCGPARCQASVEHDADSVSDMSSIYLSVFLSGSPENQKVGIAYFNVDTDMLHVGDFLDVGRLLESLKFRLSPIMIITHARVGDPVFELLQQGPEGQRELLYNVVSVKRSEFNYDSALNRLKLITVSELESKPLGDEPSKTGEPDELAQRLRLMSVINLENRDTICAVGGLLSYLQKNRITNQLSDYTHPVTIAAIRTMDMGDVMIVDSGTLRALSIFNNEMHPVGSSSRKEGLSVFGLLDETKTVQGKRLLKSWLLTPIMDIDEVSKRHDAIERLLDQKNEHWLAEAVFILRGVKDITRLMVKLENARAKCSDWFLIIETIQQFISLHELARNADNRFGHFNLVVRAFFYSTYSLVPNQIVEAWDDEIIELNNLITSVIDFSESKISKRLEIRNGISTELDEIKRNYEELGSFLTNVAEEIVSNSSVHFENLEVLHLPQLGHLIAIPVDSNRNLESQKTLESLDFQFIAEDKLFYKNDKTRKLDEEIGDIRGIIFDMEASFIRELADCVLRRKHMLSAVSSIVAELDCILSLAQSAVTYNLCRPFFIEERTIRIRNGFHLLQHQTVDQFIPNDTVVGATDEECSILLLTGPNSSGKSVLLKQVGIIAYLAHCGSFVPAESVRLGPVDRIFCRMDFAETSTSSLSTFAMDCYQVSCMLNHSTPFSLYGVFRSKHSTITISYIAISLLVDEFGKGTCKEDGIALVTSLVHYFSMMPLSNCPRILITTHFHELFTLGLLPKQTASTISFQKMDIVLRTPVNHNNARQTDQVTFLFKMVDGISTNSYGLECAAVAGIPESVIERAREISRSYVENKPIHRVSEDPAIFSELYQSFVGLNLDSNADMISFLEKIKSI</sequence>
<dbReference type="InterPro" id="IPR017261">
    <property type="entry name" value="DNA_mismatch_repair_MutS/MSH"/>
</dbReference>
<evidence type="ECO:0000259" key="5">
    <source>
        <dbReference type="SMART" id="SM00533"/>
    </source>
</evidence>
<dbReference type="Pfam" id="PF05192">
    <property type="entry name" value="MutS_III"/>
    <property type="match status" value="1"/>
</dbReference>
<dbReference type="InterPro" id="IPR007696">
    <property type="entry name" value="DNA_mismatch_repair_MutS_core"/>
</dbReference>
<evidence type="ECO:0000256" key="3">
    <source>
        <dbReference type="ARBA" id="ARBA00022840"/>
    </source>
</evidence>
<dbReference type="SUPFAM" id="SSF48334">
    <property type="entry name" value="DNA repair protein MutS, domain III"/>
    <property type="match status" value="1"/>
</dbReference>
<dbReference type="InterPro" id="IPR027417">
    <property type="entry name" value="P-loop_NTPase"/>
</dbReference>
<name>A0A0H5QR37_9EUKA</name>
<reference evidence="7" key="1">
    <citation type="submission" date="2015-04" db="EMBL/GenBank/DDBJ databases">
        <title>The genome sequence of the plant pathogenic Rhizarian Plasmodiophora brassicae reveals insights in its biotrophic life cycle and the origin of chitin synthesis.</title>
        <authorList>
            <person name="Schwelm A."/>
            <person name="Fogelqvist J."/>
            <person name="Knaust A."/>
            <person name="Julke S."/>
            <person name="Lilja T."/>
            <person name="Dhandapani V."/>
            <person name="Bonilla-Rosso G."/>
            <person name="Karlsson M."/>
            <person name="Shevchenko A."/>
            <person name="Choi S.R."/>
            <person name="Kim H.G."/>
            <person name="Park J.Y."/>
            <person name="Lim Y.P."/>
            <person name="Ludwig-Muller J."/>
            <person name="Dixelius C."/>
        </authorList>
    </citation>
    <scope>NUCLEOTIDE SEQUENCE</scope>
    <source>
        <tissue evidence="7">Potato root galls</tissue>
    </source>
</reference>
<dbReference type="AlphaFoldDB" id="A0A0H5QR37"/>
<evidence type="ECO:0000313" key="7">
    <source>
        <dbReference type="EMBL" id="CRZ04087.1"/>
    </source>
</evidence>
<evidence type="ECO:0008006" key="8">
    <source>
        <dbReference type="Google" id="ProtNLM"/>
    </source>
</evidence>
<evidence type="ECO:0000259" key="6">
    <source>
        <dbReference type="SMART" id="SM00534"/>
    </source>
</evidence>
<evidence type="ECO:0000256" key="1">
    <source>
        <dbReference type="ARBA" id="ARBA00006271"/>
    </source>
</evidence>
<dbReference type="InterPro" id="IPR045076">
    <property type="entry name" value="MutS"/>
</dbReference>
<dbReference type="Gene3D" id="3.40.50.300">
    <property type="entry name" value="P-loop containing nucleotide triphosphate hydrolases"/>
    <property type="match status" value="1"/>
</dbReference>
<dbReference type="PIRSF" id="PIRSF037677">
    <property type="entry name" value="DNA_mis_repair_Msh6"/>
    <property type="match status" value="1"/>
</dbReference>
<evidence type="ECO:0000256" key="4">
    <source>
        <dbReference type="ARBA" id="ARBA00023125"/>
    </source>
</evidence>
<evidence type="ECO:0000256" key="2">
    <source>
        <dbReference type="ARBA" id="ARBA00022741"/>
    </source>
</evidence>
<dbReference type="InterPro" id="IPR000432">
    <property type="entry name" value="DNA_mismatch_repair_MutS_C"/>
</dbReference>
<proteinExistence type="inferred from homology"/>
<dbReference type="GO" id="GO:0030983">
    <property type="term" value="F:mismatched DNA binding"/>
    <property type="evidence" value="ECO:0007669"/>
    <property type="project" value="InterPro"/>
</dbReference>
<dbReference type="PANTHER" id="PTHR11361">
    <property type="entry name" value="DNA MISMATCH REPAIR PROTEIN MUTS FAMILY MEMBER"/>
    <property type="match status" value="1"/>
</dbReference>
<dbReference type="GO" id="GO:0005634">
    <property type="term" value="C:nucleus"/>
    <property type="evidence" value="ECO:0007669"/>
    <property type="project" value="TreeGrafter"/>
</dbReference>
<organism evidence="7">
    <name type="scientific">Spongospora subterranea</name>
    <dbReference type="NCBI Taxonomy" id="70186"/>
    <lineage>
        <taxon>Eukaryota</taxon>
        <taxon>Sar</taxon>
        <taxon>Rhizaria</taxon>
        <taxon>Endomyxa</taxon>
        <taxon>Phytomyxea</taxon>
        <taxon>Plasmodiophorida</taxon>
        <taxon>Plasmodiophoridae</taxon>
        <taxon>Spongospora</taxon>
    </lineage>
</organism>
<dbReference type="SMART" id="SM00533">
    <property type="entry name" value="MUTSd"/>
    <property type="match status" value="1"/>
</dbReference>
<keyword evidence="3" id="KW-0067">ATP-binding</keyword>
<keyword evidence="4" id="KW-0238">DNA-binding</keyword>
<comment type="similarity">
    <text evidence="1">Belongs to the DNA mismatch repair MutS family.</text>
</comment>
<dbReference type="GO" id="GO:0006298">
    <property type="term" value="P:mismatch repair"/>
    <property type="evidence" value="ECO:0007669"/>
    <property type="project" value="InterPro"/>
</dbReference>
<dbReference type="GO" id="GO:0140664">
    <property type="term" value="F:ATP-dependent DNA damage sensor activity"/>
    <property type="evidence" value="ECO:0007669"/>
    <property type="project" value="InterPro"/>
</dbReference>
<dbReference type="GO" id="GO:0005524">
    <property type="term" value="F:ATP binding"/>
    <property type="evidence" value="ECO:0007669"/>
    <property type="project" value="UniProtKB-KW"/>
</dbReference>
<keyword evidence="2" id="KW-0547">Nucleotide-binding</keyword>
<feature type="domain" description="DNA mismatch repair protein MutS core" evidence="5">
    <location>
        <begin position="267"/>
        <end position="602"/>
    </location>
</feature>
<dbReference type="SMART" id="SM00534">
    <property type="entry name" value="MUTSac"/>
    <property type="match status" value="1"/>
</dbReference>
<protein>
    <recommendedName>
        <fullName evidence="8">DNA mismatch repair proteins mutS family domain-containing protein</fullName>
    </recommendedName>
</protein>
<dbReference type="SUPFAM" id="SSF52540">
    <property type="entry name" value="P-loop containing nucleoside triphosphate hydrolases"/>
    <property type="match status" value="1"/>
</dbReference>
<dbReference type="EMBL" id="HACM01003645">
    <property type="protein sequence ID" value="CRZ04087.1"/>
    <property type="molecule type" value="Transcribed_RNA"/>
</dbReference>
<dbReference type="GO" id="GO:0051026">
    <property type="term" value="P:chiasma assembly"/>
    <property type="evidence" value="ECO:0007669"/>
    <property type="project" value="TreeGrafter"/>
</dbReference>
<feature type="domain" description="DNA mismatch repair proteins mutS family" evidence="6">
    <location>
        <begin position="620"/>
        <end position="843"/>
    </location>
</feature>
<dbReference type="PANTHER" id="PTHR11361:SF20">
    <property type="entry name" value="MUTS PROTEIN HOMOLOG 5"/>
    <property type="match status" value="1"/>
</dbReference>
<dbReference type="InterPro" id="IPR036187">
    <property type="entry name" value="DNA_mismatch_repair_MutS_sf"/>
</dbReference>
<dbReference type="Gene3D" id="1.10.1420.10">
    <property type="match status" value="1"/>
</dbReference>
<dbReference type="Pfam" id="PF00488">
    <property type="entry name" value="MutS_V"/>
    <property type="match status" value="2"/>
</dbReference>
<accession>A0A0H5QR37</accession>